<organism evidence="2 3">
    <name type="scientific">Clydaea vesicula</name>
    <dbReference type="NCBI Taxonomy" id="447962"/>
    <lineage>
        <taxon>Eukaryota</taxon>
        <taxon>Fungi</taxon>
        <taxon>Fungi incertae sedis</taxon>
        <taxon>Chytridiomycota</taxon>
        <taxon>Chytridiomycota incertae sedis</taxon>
        <taxon>Chytridiomycetes</taxon>
        <taxon>Lobulomycetales</taxon>
        <taxon>Lobulomycetaceae</taxon>
        <taxon>Clydaea</taxon>
    </lineage>
</organism>
<proteinExistence type="predicted"/>
<dbReference type="AlphaFoldDB" id="A0AAD5TX78"/>
<evidence type="ECO:0000256" key="1">
    <source>
        <dbReference type="SAM" id="MobiDB-lite"/>
    </source>
</evidence>
<dbReference type="Proteomes" id="UP001211065">
    <property type="component" value="Unassembled WGS sequence"/>
</dbReference>
<reference evidence="2" key="1">
    <citation type="submission" date="2020-05" db="EMBL/GenBank/DDBJ databases">
        <title>Phylogenomic resolution of chytrid fungi.</title>
        <authorList>
            <person name="Stajich J.E."/>
            <person name="Amses K."/>
            <person name="Simmons R."/>
            <person name="Seto K."/>
            <person name="Myers J."/>
            <person name="Bonds A."/>
            <person name="Quandt C.A."/>
            <person name="Barry K."/>
            <person name="Liu P."/>
            <person name="Grigoriev I."/>
            <person name="Longcore J.E."/>
            <person name="James T.Y."/>
        </authorList>
    </citation>
    <scope>NUCLEOTIDE SEQUENCE</scope>
    <source>
        <strain evidence="2">JEL0476</strain>
    </source>
</reference>
<evidence type="ECO:0000313" key="3">
    <source>
        <dbReference type="Proteomes" id="UP001211065"/>
    </source>
</evidence>
<protein>
    <submittedName>
        <fullName evidence="2">Uncharacterized protein</fullName>
    </submittedName>
</protein>
<sequence length="126" mass="14072">MKRKYRIEGYNAIHDTVNPPKPAGNKLDASKGMENSKKINKNCNSEEGANLSMQNAKEQVNRAANTVYEVANKGLEKTKEAVSKGVDYTKQKTGVDANQEPKRVGEDYNIISDNSERAHVIEKFNE</sequence>
<accession>A0AAD5TX78</accession>
<dbReference type="EMBL" id="JADGJW010000702">
    <property type="protein sequence ID" value="KAJ3213510.1"/>
    <property type="molecule type" value="Genomic_DNA"/>
</dbReference>
<gene>
    <name evidence="2" type="ORF">HK099_007358</name>
</gene>
<feature type="region of interest" description="Disordered" evidence="1">
    <location>
        <begin position="13"/>
        <end position="34"/>
    </location>
</feature>
<keyword evidence="3" id="KW-1185">Reference proteome</keyword>
<evidence type="ECO:0000313" key="2">
    <source>
        <dbReference type="EMBL" id="KAJ3213510.1"/>
    </source>
</evidence>
<name>A0AAD5TX78_9FUNG</name>
<comment type="caution">
    <text evidence="2">The sequence shown here is derived from an EMBL/GenBank/DDBJ whole genome shotgun (WGS) entry which is preliminary data.</text>
</comment>